<proteinExistence type="predicted"/>
<accession>A0A4R2EX90</accession>
<name>A0A4R2EX90_9BACT</name>
<organism evidence="1 2">
    <name type="scientific">Acetobacteroides hydrogenigenes</name>
    <dbReference type="NCBI Taxonomy" id="979970"/>
    <lineage>
        <taxon>Bacteria</taxon>
        <taxon>Pseudomonadati</taxon>
        <taxon>Bacteroidota</taxon>
        <taxon>Bacteroidia</taxon>
        <taxon>Bacteroidales</taxon>
        <taxon>Rikenellaceae</taxon>
        <taxon>Acetobacteroides</taxon>
    </lineage>
</organism>
<dbReference type="EMBL" id="SLWB01000001">
    <property type="protein sequence ID" value="TCN73328.1"/>
    <property type="molecule type" value="Genomic_DNA"/>
</dbReference>
<keyword evidence="2" id="KW-1185">Reference proteome</keyword>
<comment type="caution">
    <text evidence="1">The sequence shown here is derived from an EMBL/GenBank/DDBJ whole genome shotgun (WGS) entry which is preliminary data.</text>
</comment>
<dbReference type="InterPro" id="IPR011006">
    <property type="entry name" value="CheY-like_superfamily"/>
</dbReference>
<reference evidence="1 2" key="1">
    <citation type="submission" date="2019-03" db="EMBL/GenBank/DDBJ databases">
        <title>Genomic Encyclopedia of Archaeal and Bacterial Type Strains, Phase II (KMG-II): from individual species to whole genera.</title>
        <authorList>
            <person name="Goeker M."/>
        </authorList>
    </citation>
    <scope>NUCLEOTIDE SEQUENCE [LARGE SCALE GENOMIC DNA]</scope>
    <source>
        <strain evidence="1 2">RL-C</strain>
    </source>
</reference>
<evidence type="ECO:0000313" key="2">
    <source>
        <dbReference type="Proteomes" id="UP000294830"/>
    </source>
</evidence>
<dbReference type="AlphaFoldDB" id="A0A4R2EX90"/>
<evidence type="ECO:0000313" key="1">
    <source>
        <dbReference type="EMBL" id="TCN73328.1"/>
    </source>
</evidence>
<protein>
    <submittedName>
        <fullName evidence="1">Response regulator receiver domain-containing protein</fullName>
    </submittedName>
</protein>
<dbReference type="Gene3D" id="3.40.50.2300">
    <property type="match status" value="1"/>
</dbReference>
<dbReference type="RefSeq" id="WP_131838097.1">
    <property type="nucleotide sequence ID" value="NZ_SLWB01000001.1"/>
</dbReference>
<sequence length="123" mass="13439">MNKNTKRILIIGEDLIMVALIRKILTDKINSIAIVEMDSNGAFNVNDGFEDKTIIVDGTVNGTTGLEIIDHLRFAKKYIGPLIYINNSDDESVKALKFGANLIITLPIATDHLISVVTKNLGA</sequence>
<gene>
    <name evidence="1" type="ORF">CLV25_101553</name>
</gene>
<dbReference type="SUPFAM" id="SSF52172">
    <property type="entry name" value="CheY-like"/>
    <property type="match status" value="1"/>
</dbReference>
<dbReference type="Proteomes" id="UP000294830">
    <property type="component" value="Unassembled WGS sequence"/>
</dbReference>